<name>A0A4U1FPW7_MONMO</name>
<gene>
    <name evidence="3" type="ORF">EI555_000388</name>
</gene>
<organism evidence="3 4">
    <name type="scientific">Monodon monoceros</name>
    <name type="common">Narwhal</name>
    <name type="synonym">Ceratodon monodon</name>
    <dbReference type="NCBI Taxonomy" id="40151"/>
    <lineage>
        <taxon>Eukaryota</taxon>
        <taxon>Metazoa</taxon>
        <taxon>Chordata</taxon>
        <taxon>Craniata</taxon>
        <taxon>Vertebrata</taxon>
        <taxon>Euteleostomi</taxon>
        <taxon>Mammalia</taxon>
        <taxon>Eutheria</taxon>
        <taxon>Laurasiatheria</taxon>
        <taxon>Artiodactyla</taxon>
        <taxon>Whippomorpha</taxon>
        <taxon>Cetacea</taxon>
        <taxon>Odontoceti</taxon>
        <taxon>Monodontidae</taxon>
        <taxon>Monodon</taxon>
    </lineage>
</organism>
<dbReference type="InterPro" id="IPR043129">
    <property type="entry name" value="ATPase_NBD"/>
</dbReference>
<evidence type="ECO:0000313" key="3">
    <source>
        <dbReference type="EMBL" id="TKC52269.1"/>
    </source>
</evidence>
<comment type="caution">
    <text evidence="3">The sequence shown here is derived from an EMBL/GenBank/DDBJ whole genome shotgun (WGS) entry which is preliminary data.</text>
</comment>
<dbReference type="PANTHER" id="PTHR11937">
    <property type="entry name" value="ACTIN"/>
    <property type="match status" value="1"/>
</dbReference>
<dbReference type="AlphaFoldDB" id="A0A4U1FPW7"/>
<proteinExistence type="inferred from homology"/>
<dbReference type="InterPro" id="IPR004000">
    <property type="entry name" value="Actin"/>
</dbReference>
<evidence type="ECO:0000313" key="4">
    <source>
        <dbReference type="Proteomes" id="UP000308365"/>
    </source>
</evidence>
<evidence type="ECO:0000256" key="1">
    <source>
        <dbReference type="ARBA" id="ARBA00006752"/>
    </source>
</evidence>
<dbReference type="Gene3D" id="3.30.420.40">
    <property type="match status" value="1"/>
</dbReference>
<evidence type="ECO:0000256" key="2">
    <source>
        <dbReference type="SAM" id="MobiDB-lite"/>
    </source>
</evidence>
<protein>
    <submittedName>
        <fullName evidence="3">Uncharacterized protein</fullName>
    </submittedName>
</protein>
<sequence>MNVPLICDCGLGVSKVGFAGTEAPLAVFPTILGKLCQDGSAGAIPSGTSGFPAVHCALTRESPVRRVAPEGRSGRAYVFQKLLVGMEEEDWFIGNEVQKTRGKLNLKYPISRAAITNWDNMEKIWHYSFYQVLHVAPEQHPLMLTEPPLNPTSSKEKALQVRGQGEPSASGQSASCAHGIKGNPAPECSALSR</sequence>
<reference evidence="4" key="1">
    <citation type="journal article" date="2019" name="IScience">
        <title>Narwhal Genome Reveals Long-Term Low Genetic Diversity despite Current Large Abundance Size.</title>
        <authorList>
            <person name="Westbury M.V."/>
            <person name="Petersen B."/>
            <person name="Garde E."/>
            <person name="Heide-Jorgensen M.P."/>
            <person name="Lorenzen E.D."/>
        </authorList>
    </citation>
    <scope>NUCLEOTIDE SEQUENCE [LARGE SCALE GENOMIC DNA]</scope>
</reference>
<dbReference type="EMBL" id="RWIC01000035">
    <property type="protein sequence ID" value="TKC52269.1"/>
    <property type="molecule type" value="Genomic_DNA"/>
</dbReference>
<comment type="similarity">
    <text evidence="1">Belongs to the actin family.</text>
</comment>
<accession>A0A4U1FPW7</accession>
<dbReference type="FunFam" id="3.30.420.40:FF:000050">
    <property type="entry name" value="Actin, alpha skeletal muscle"/>
    <property type="match status" value="1"/>
</dbReference>
<feature type="region of interest" description="Disordered" evidence="2">
    <location>
        <begin position="143"/>
        <end position="193"/>
    </location>
</feature>
<dbReference type="Proteomes" id="UP000308365">
    <property type="component" value="Unassembled WGS sequence"/>
</dbReference>
<dbReference type="SUPFAM" id="SSF53067">
    <property type="entry name" value="Actin-like ATPase domain"/>
    <property type="match status" value="1"/>
</dbReference>
<dbReference type="Pfam" id="PF00022">
    <property type="entry name" value="Actin"/>
    <property type="match status" value="1"/>
</dbReference>